<name>A0A4U0TM97_9PEZI</name>
<dbReference type="AlphaFoldDB" id="A0A4U0TM97"/>
<dbReference type="EMBL" id="NAJL01000062">
    <property type="protein sequence ID" value="TKA22997.1"/>
    <property type="molecule type" value="Genomic_DNA"/>
</dbReference>
<comment type="caution">
    <text evidence="2">The sequence shown here is derived from an EMBL/GenBank/DDBJ whole genome shotgun (WGS) entry which is preliminary data.</text>
</comment>
<evidence type="ECO:0000313" key="2">
    <source>
        <dbReference type="EMBL" id="TKA22997.1"/>
    </source>
</evidence>
<dbReference type="Proteomes" id="UP000308549">
    <property type="component" value="Unassembled WGS sequence"/>
</dbReference>
<dbReference type="OrthoDB" id="61870at2759"/>
<evidence type="ECO:0000313" key="3">
    <source>
        <dbReference type="Proteomes" id="UP000308549"/>
    </source>
</evidence>
<sequence>MSTSNPLELKLHHLSSPGSDSQRLDALSILRSHLPVSLPLYRRLQFGRFFSTSLLFTNLNLLKPTTEPRGESNGTTDDQTQQHPTPWLFAFVDRTCRPETEVWLFGSWEVAPAPPSATEAWHEIDQLVSNLVRACRDLPVPRSLHQDILEAQAAADSTRSSESSGVEGMKARDGSVRFQTESVMLWGAIHEATMPVLRRLDVLSDNYQEQAPNHTFVFDVDALPPAPALPDGMMWGVIEQEYFGLVRSKSAIPRWERTMASLPSLAIYQDDATKATSAPIAWAFVGLDASLTTLHVEPE</sequence>
<protein>
    <submittedName>
        <fullName evidence="2">Uncharacterized protein</fullName>
    </submittedName>
</protein>
<reference evidence="2 3" key="1">
    <citation type="submission" date="2017-03" db="EMBL/GenBank/DDBJ databases">
        <title>Genomes of endolithic fungi from Antarctica.</title>
        <authorList>
            <person name="Coleine C."/>
            <person name="Masonjones S."/>
            <person name="Stajich J.E."/>
        </authorList>
    </citation>
    <scope>NUCLEOTIDE SEQUENCE [LARGE SCALE GENOMIC DNA]</scope>
    <source>
        <strain evidence="2 3">CCFEE 6315</strain>
    </source>
</reference>
<evidence type="ECO:0000256" key="1">
    <source>
        <dbReference type="SAM" id="MobiDB-lite"/>
    </source>
</evidence>
<organism evidence="2 3">
    <name type="scientific">Salinomyces thailandicus</name>
    <dbReference type="NCBI Taxonomy" id="706561"/>
    <lineage>
        <taxon>Eukaryota</taxon>
        <taxon>Fungi</taxon>
        <taxon>Dikarya</taxon>
        <taxon>Ascomycota</taxon>
        <taxon>Pezizomycotina</taxon>
        <taxon>Dothideomycetes</taxon>
        <taxon>Dothideomycetidae</taxon>
        <taxon>Mycosphaerellales</taxon>
        <taxon>Teratosphaeriaceae</taxon>
        <taxon>Salinomyces</taxon>
    </lineage>
</organism>
<accession>A0A4U0TM97</accession>
<gene>
    <name evidence="2" type="ORF">B0A50_07215</name>
</gene>
<keyword evidence="3" id="KW-1185">Reference proteome</keyword>
<proteinExistence type="predicted"/>
<feature type="region of interest" description="Disordered" evidence="1">
    <location>
        <begin position="65"/>
        <end position="84"/>
    </location>
</feature>